<dbReference type="GO" id="GO:0005886">
    <property type="term" value="C:plasma membrane"/>
    <property type="evidence" value="ECO:0007669"/>
    <property type="project" value="UniProtKB-SubCell"/>
</dbReference>
<dbReference type="STRING" id="417373.GCA_001570685_00796"/>
<dbReference type="GO" id="GO:0032977">
    <property type="term" value="F:membrane insertase activity"/>
    <property type="evidence" value="ECO:0007669"/>
    <property type="project" value="InterPro"/>
</dbReference>
<evidence type="ECO:0000256" key="5">
    <source>
        <dbReference type="ARBA" id="ARBA00022729"/>
    </source>
</evidence>
<keyword evidence="8 12" id="KW-0472">Membrane</keyword>
<dbReference type="PANTHER" id="PTHR12428">
    <property type="entry name" value="OXA1"/>
    <property type="match status" value="1"/>
</dbReference>
<dbReference type="InterPro" id="IPR047196">
    <property type="entry name" value="YidC_ALB_C"/>
</dbReference>
<evidence type="ECO:0000256" key="11">
    <source>
        <dbReference type="ARBA" id="ARBA00023288"/>
    </source>
</evidence>
<evidence type="ECO:0000256" key="1">
    <source>
        <dbReference type="ARBA" id="ARBA00004651"/>
    </source>
</evidence>
<evidence type="ECO:0000256" key="9">
    <source>
        <dbReference type="ARBA" id="ARBA00023139"/>
    </source>
</evidence>
<keyword evidence="5 12" id="KW-0732">Signal</keyword>
<reference evidence="15 16" key="1">
    <citation type="journal article" date="2015" name="Genome Announc.">
        <title>Expanding the biotechnology potential of lactobacilli through comparative genomics of 213 strains and associated genera.</title>
        <authorList>
            <person name="Sun Z."/>
            <person name="Harris H.M."/>
            <person name="McCann A."/>
            <person name="Guo C."/>
            <person name="Argimon S."/>
            <person name="Zhang W."/>
            <person name="Yang X."/>
            <person name="Jeffery I.B."/>
            <person name="Cooney J.C."/>
            <person name="Kagawa T.F."/>
            <person name="Liu W."/>
            <person name="Song Y."/>
            <person name="Salvetti E."/>
            <person name="Wrobel A."/>
            <person name="Rasinkangas P."/>
            <person name="Parkhill J."/>
            <person name="Rea M.C."/>
            <person name="O'Sullivan O."/>
            <person name="Ritari J."/>
            <person name="Douillard F.P."/>
            <person name="Paul Ross R."/>
            <person name="Yang R."/>
            <person name="Briner A.E."/>
            <person name="Felis G.E."/>
            <person name="de Vos W.M."/>
            <person name="Barrangou R."/>
            <person name="Klaenhammer T.R."/>
            <person name="Caufield P.W."/>
            <person name="Cui Y."/>
            <person name="Zhang H."/>
            <person name="O'Toole P.W."/>
        </authorList>
    </citation>
    <scope>NUCLEOTIDE SEQUENCE [LARGE SCALE GENOMIC DNA]</scope>
    <source>
        <strain evidence="15 16">DSM 18793</strain>
    </source>
</reference>
<feature type="transmembrane region" description="Helical" evidence="12">
    <location>
        <begin position="130"/>
        <end position="155"/>
    </location>
</feature>
<dbReference type="RefSeq" id="WP_054653128.1">
    <property type="nucleotide sequence ID" value="NZ_AZGC01000018.1"/>
</dbReference>
<comment type="caution">
    <text evidence="15">The sequence shown here is derived from an EMBL/GenBank/DDBJ whole genome shotgun (WGS) entry which is preliminary data.</text>
</comment>
<evidence type="ECO:0000313" key="15">
    <source>
        <dbReference type="EMBL" id="KRL95630.1"/>
    </source>
</evidence>
<dbReference type="NCBIfam" id="TIGR03592">
    <property type="entry name" value="yidC_oxa1_cterm"/>
    <property type="match status" value="1"/>
</dbReference>
<proteinExistence type="inferred from homology"/>
<keyword evidence="7 12" id="KW-1133">Transmembrane helix</keyword>
<dbReference type="InterPro" id="IPR036259">
    <property type="entry name" value="MFS_trans_sf"/>
</dbReference>
<feature type="domain" description="Membrane insertase YidC/Oxa/ALB C-terminal" evidence="14">
    <location>
        <begin position="58"/>
        <end position="246"/>
    </location>
</feature>
<dbReference type="CDD" id="cd20070">
    <property type="entry name" value="5TM_YidC_Alb3"/>
    <property type="match status" value="1"/>
</dbReference>
<accession>A0A0R1URE0</accession>
<dbReference type="PATRIC" id="fig|1423742.4.peg.763"/>
<comment type="function">
    <text evidence="12">Required for the insertion and/or proper folding and/or complex formation of integral membrane proteins into the membrane. Involved in integration of membrane proteins that insert both dependently and independently of the Sec translocase complex, as well as at least some lipoproteins.</text>
</comment>
<comment type="similarity">
    <text evidence="12">Belongs to the OXA1/ALB3/YidC family. Type 2 subfamily.</text>
</comment>
<keyword evidence="11 12" id="KW-0449">Lipoprotein</keyword>
<keyword evidence="16" id="KW-1185">Reference proteome</keyword>
<evidence type="ECO:0000256" key="13">
    <source>
        <dbReference type="SAM" id="MobiDB-lite"/>
    </source>
</evidence>
<evidence type="ECO:0000256" key="2">
    <source>
        <dbReference type="ARBA" id="ARBA00022448"/>
    </source>
</evidence>
<dbReference type="SUPFAM" id="SSF103473">
    <property type="entry name" value="MFS general substrate transporter"/>
    <property type="match status" value="1"/>
</dbReference>
<evidence type="ECO:0000256" key="12">
    <source>
        <dbReference type="HAMAP-Rule" id="MF_01811"/>
    </source>
</evidence>
<dbReference type="Pfam" id="PF02096">
    <property type="entry name" value="60KD_IMP"/>
    <property type="match status" value="1"/>
</dbReference>
<keyword evidence="9" id="KW-0564">Palmitate</keyword>
<evidence type="ECO:0000259" key="14">
    <source>
        <dbReference type="Pfam" id="PF02096"/>
    </source>
</evidence>
<evidence type="ECO:0000313" key="16">
    <source>
        <dbReference type="Proteomes" id="UP000051084"/>
    </source>
</evidence>
<keyword evidence="6 12" id="KW-0653">Protein transport</keyword>
<dbReference type="GO" id="GO:0051205">
    <property type="term" value="P:protein insertion into membrane"/>
    <property type="evidence" value="ECO:0007669"/>
    <property type="project" value="TreeGrafter"/>
</dbReference>
<feature type="transmembrane region" description="Helical" evidence="12">
    <location>
        <begin position="49"/>
        <end position="73"/>
    </location>
</feature>
<keyword evidence="3 12" id="KW-1003">Cell membrane</keyword>
<dbReference type="EMBL" id="AZGC01000018">
    <property type="protein sequence ID" value="KRL95630.1"/>
    <property type="molecule type" value="Genomic_DNA"/>
</dbReference>
<dbReference type="InterPro" id="IPR023060">
    <property type="entry name" value="YidC/YidC1/YidC2_Firmicutes"/>
</dbReference>
<keyword evidence="4 12" id="KW-0812">Transmembrane</keyword>
<organism evidence="15 16">
    <name type="scientific">Limosilactobacillus equigenerosi DSM 18793 = JCM 14505</name>
    <dbReference type="NCBI Taxonomy" id="1423742"/>
    <lineage>
        <taxon>Bacteria</taxon>
        <taxon>Bacillati</taxon>
        <taxon>Bacillota</taxon>
        <taxon>Bacilli</taxon>
        <taxon>Lactobacillales</taxon>
        <taxon>Lactobacillaceae</taxon>
        <taxon>Limosilactobacillus</taxon>
    </lineage>
</organism>
<name>A0A0R1URE0_9LACO</name>
<evidence type="ECO:0000256" key="7">
    <source>
        <dbReference type="ARBA" id="ARBA00022989"/>
    </source>
</evidence>
<gene>
    <name evidence="12" type="primary">yidC</name>
    <name evidence="15" type="ORF">FC21_GL000734</name>
</gene>
<feature type="region of interest" description="Disordered" evidence="13">
    <location>
        <begin position="267"/>
        <end position="298"/>
    </location>
</feature>
<dbReference type="OrthoDB" id="9780552at2"/>
<feature type="transmembrane region" description="Helical" evidence="12">
    <location>
        <begin position="175"/>
        <end position="195"/>
    </location>
</feature>
<evidence type="ECO:0000256" key="6">
    <source>
        <dbReference type="ARBA" id="ARBA00022927"/>
    </source>
</evidence>
<dbReference type="InterPro" id="IPR001708">
    <property type="entry name" value="YidC/ALB3/OXA1/COX18"/>
</dbReference>
<sequence>MKLKQLTTLSGITLLGLVLSGCVRTDKNGHPYGMVYNYLAKPMQHFMEWVANLVGGNYGWAIIILTIIIRLILFPIMFDQMKKSTLMQERMAKVQPQLKALQERQRAAKTPEEQAAVSQEMMSFYRNNNISLTGGIGCLPLLIQLPIFAALYAAIRYSPELSSSTFFGIQLGHSSAIMAILAFVAYLIQGYLSLLGVPKEQQQTMKTALLMSPIMILFISWTSSAGLGLYFFIGGIFAIFQTLIINIYRPHLRKQIDAEMANQPVVTPSTAKDITADAEETKVEQPKLNRNAGKQKSE</sequence>
<evidence type="ECO:0000256" key="4">
    <source>
        <dbReference type="ARBA" id="ARBA00022692"/>
    </source>
</evidence>
<keyword evidence="10 12" id="KW-0143">Chaperone</keyword>
<dbReference type="GO" id="GO:0015031">
    <property type="term" value="P:protein transport"/>
    <property type="evidence" value="ECO:0007669"/>
    <property type="project" value="UniProtKB-KW"/>
</dbReference>
<dbReference type="PANTHER" id="PTHR12428:SF65">
    <property type="entry name" value="CYTOCHROME C OXIDASE ASSEMBLY PROTEIN COX18, MITOCHONDRIAL"/>
    <property type="match status" value="1"/>
</dbReference>
<dbReference type="PRINTS" id="PR00701">
    <property type="entry name" value="60KDINNERMP"/>
</dbReference>
<keyword evidence="2 12" id="KW-0813">Transport</keyword>
<evidence type="ECO:0000256" key="10">
    <source>
        <dbReference type="ARBA" id="ARBA00023186"/>
    </source>
</evidence>
<dbReference type="AlphaFoldDB" id="A0A0R1URE0"/>
<dbReference type="HAMAP" id="MF_01811">
    <property type="entry name" value="YidC_type2"/>
    <property type="match status" value="1"/>
</dbReference>
<dbReference type="InterPro" id="IPR028055">
    <property type="entry name" value="YidC/Oxa/ALB_C"/>
</dbReference>
<dbReference type="PROSITE" id="PS51257">
    <property type="entry name" value="PROKAR_LIPOPROTEIN"/>
    <property type="match status" value="1"/>
</dbReference>
<comment type="caution">
    <text evidence="12">Lacks conserved residue(s) required for the propagation of feature annotation.</text>
</comment>
<evidence type="ECO:0000256" key="3">
    <source>
        <dbReference type="ARBA" id="ARBA00022475"/>
    </source>
</evidence>
<protein>
    <recommendedName>
        <fullName evidence="12">Membrane protein insertase YidC</fullName>
    </recommendedName>
    <alternativeName>
        <fullName evidence="12">Foldase YidC</fullName>
    </alternativeName>
    <alternativeName>
        <fullName evidence="12">Membrane integrase YidC</fullName>
    </alternativeName>
    <alternativeName>
        <fullName evidence="12">Membrane protein YidC</fullName>
    </alternativeName>
</protein>
<comment type="subcellular location">
    <subcellularLocation>
        <location evidence="1 12">Cell membrane</location>
        <topology evidence="1 12">Multi-pass membrane protein</topology>
    </subcellularLocation>
</comment>
<evidence type="ECO:0000256" key="8">
    <source>
        <dbReference type="ARBA" id="ARBA00023136"/>
    </source>
</evidence>
<dbReference type="Proteomes" id="UP000051084">
    <property type="component" value="Unassembled WGS sequence"/>
</dbReference>